<evidence type="ECO:0000259" key="13">
    <source>
        <dbReference type="Pfam" id="PF02163"/>
    </source>
</evidence>
<evidence type="ECO:0000256" key="3">
    <source>
        <dbReference type="ARBA" id="ARBA00007931"/>
    </source>
</evidence>
<dbReference type="Pfam" id="PF02163">
    <property type="entry name" value="Peptidase_M50"/>
    <property type="match status" value="2"/>
</dbReference>
<protein>
    <submittedName>
        <fullName evidence="14">Zn-dependent protease</fullName>
    </submittedName>
</protein>
<name>A0A4P6EX47_9BACL</name>
<evidence type="ECO:0000256" key="7">
    <source>
        <dbReference type="ARBA" id="ARBA00022801"/>
    </source>
</evidence>
<dbReference type="AlphaFoldDB" id="A0A4P6EX47"/>
<evidence type="ECO:0000256" key="12">
    <source>
        <dbReference type="SAM" id="Phobius"/>
    </source>
</evidence>
<gene>
    <name evidence="14" type="ORF">ET464_00960</name>
</gene>
<dbReference type="GO" id="GO:0008237">
    <property type="term" value="F:metallopeptidase activity"/>
    <property type="evidence" value="ECO:0007669"/>
    <property type="project" value="UniProtKB-KW"/>
</dbReference>
<keyword evidence="9 12" id="KW-1133">Transmembrane helix</keyword>
<dbReference type="OrthoDB" id="166377at2"/>
<keyword evidence="11 12" id="KW-0472">Membrane</keyword>
<comment type="subcellular location">
    <subcellularLocation>
        <location evidence="2">Membrane</location>
        <topology evidence="2">Multi-pass membrane protein</topology>
    </subcellularLocation>
</comment>
<dbReference type="KEGG" id="pprt:ET464_00960"/>
<evidence type="ECO:0000256" key="8">
    <source>
        <dbReference type="ARBA" id="ARBA00022833"/>
    </source>
</evidence>
<feature type="transmembrane region" description="Helical" evidence="12">
    <location>
        <begin position="7"/>
        <end position="28"/>
    </location>
</feature>
<keyword evidence="7" id="KW-0378">Hydrolase</keyword>
<keyword evidence="6" id="KW-0479">Metal-binding</keyword>
<keyword evidence="5 12" id="KW-0812">Transmembrane</keyword>
<feature type="transmembrane region" description="Helical" evidence="12">
    <location>
        <begin position="115"/>
        <end position="134"/>
    </location>
</feature>
<organism evidence="14 15">
    <name type="scientific">Paenibacillus protaetiae</name>
    <dbReference type="NCBI Taxonomy" id="2509456"/>
    <lineage>
        <taxon>Bacteria</taxon>
        <taxon>Bacillati</taxon>
        <taxon>Bacillota</taxon>
        <taxon>Bacilli</taxon>
        <taxon>Bacillales</taxon>
        <taxon>Paenibacillaceae</taxon>
        <taxon>Paenibacillus</taxon>
    </lineage>
</organism>
<evidence type="ECO:0000256" key="1">
    <source>
        <dbReference type="ARBA" id="ARBA00001947"/>
    </source>
</evidence>
<evidence type="ECO:0000256" key="11">
    <source>
        <dbReference type="ARBA" id="ARBA00023136"/>
    </source>
</evidence>
<dbReference type="EMBL" id="CP035492">
    <property type="protein sequence ID" value="QAY65167.1"/>
    <property type="molecule type" value="Genomic_DNA"/>
</dbReference>
<sequence>MIKWRGIIWSIHPLFVLVMAASFLTGYLVELATLFLLVLVHEIGHVVVARGLDWKVREVKLLPFGGVAEVEDEGSMPSSEEALVAIAGPLQNVWMGAAAWLLGRLGWWDDGWAHYVVNANLMIGCFNLLPIYPLDGGKLLRALLSKWLTYYSMMIWTSRISLALSALMLLASFAPLIWQGQGMQLNLLAIALFLWLTNWSYYRHIPFLFFRFLMHRDRVALDRLQHGTKARPIMASGRHSLLHVAKQFWRDRYHYIYLRSSTGVEQVLPEQQIVERILSERNPHRPMMELFLP</sequence>
<keyword evidence="10" id="KW-0482">Metalloprotease</keyword>
<dbReference type="PANTHER" id="PTHR39188:SF3">
    <property type="entry name" value="STAGE IV SPORULATION PROTEIN FB"/>
    <property type="match status" value="1"/>
</dbReference>
<keyword evidence="15" id="KW-1185">Reference proteome</keyword>
<keyword evidence="8" id="KW-0862">Zinc</keyword>
<dbReference type="RefSeq" id="WP_129437467.1">
    <property type="nucleotide sequence ID" value="NZ_CP035492.1"/>
</dbReference>
<evidence type="ECO:0000256" key="10">
    <source>
        <dbReference type="ARBA" id="ARBA00023049"/>
    </source>
</evidence>
<accession>A0A4P6EX47</accession>
<evidence type="ECO:0000313" key="14">
    <source>
        <dbReference type="EMBL" id="QAY65167.1"/>
    </source>
</evidence>
<feature type="domain" description="Peptidase M50" evidence="13">
    <location>
        <begin position="118"/>
        <end position="148"/>
    </location>
</feature>
<dbReference type="PANTHER" id="PTHR39188">
    <property type="entry name" value="MEMBRANE-ASSOCIATED ZINC METALLOPROTEASE M50B"/>
    <property type="match status" value="1"/>
</dbReference>
<reference evidence="14 15" key="1">
    <citation type="submission" date="2019-01" db="EMBL/GenBank/DDBJ databases">
        <title>Genome sequencing of strain FW100M-2.</title>
        <authorList>
            <person name="Heo J."/>
            <person name="Kim S.-J."/>
            <person name="Kim J.-S."/>
            <person name="Hong S.-B."/>
            <person name="Kwon S.-W."/>
        </authorList>
    </citation>
    <scope>NUCLEOTIDE SEQUENCE [LARGE SCALE GENOMIC DNA]</scope>
    <source>
        <strain evidence="14 15">FW100M-2</strain>
    </source>
</reference>
<evidence type="ECO:0000256" key="4">
    <source>
        <dbReference type="ARBA" id="ARBA00022670"/>
    </source>
</evidence>
<comment type="similarity">
    <text evidence="3">Belongs to the peptidase M50B family.</text>
</comment>
<feature type="domain" description="Peptidase M50" evidence="13">
    <location>
        <begin position="31"/>
        <end position="103"/>
    </location>
</feature>
<dbReference type="CDD" id="cd06161">
    <property type="entry name" value="S2P-M50_SpoIVFB"/>
    <property type="match status" value="1"/>
</dbReference>
<dbReference type="GO" id="GO:0046872">
    <property type="term" value="F:metal ion binding"/>
    <property type="evidence" value="ECO:0007669"/>
    <property type="project" value="UniProtKB-KW"/>
</dbReference>
<keyword evidence="4 14" id="KW-0645">Protease</keyword>
<dbReference type="Proteomes" id="UP000293568">
    <property type="component" value="Chromosome"/>
</dbReference>
<proteinExistence type="inferred from homology"/>
<dbReference type="GO" id="GO:0006508">
    <property type="term" value="P:proteolysis"/>
    <property type="evidence" value="ECO:0007669"/>
    <property type="project" value="UniProtKB-KW"/>
</dbReference>
<feature type="transmembrane region" description="Helical" evidence="12">
    <location>
        <begin position="155"/>
        <end position="178"/>
    </location>
</feature>
<evidence type="ECO:0000256" key="9">
    <source>
        <dbReference type="ARBA" id="ARBA00022989"/>
    </source>
</evidence>
<evidence type="ECO:0000313" key="15">
    <source>
        <dbReference type="Proteomes" id="UP000293568"/>
    </source>
</evidence>
<dbReference type="GO" id="GO:0016020">
    <property type="term" value="C:membrane"/>
    <property type="evidence" value="ECO:0007669"/>
    <property type="project" value="UniProtKB-SubCell"/>
</dbReference>
<evidence type="ECO:0000256" key="5">
    <source>
        <dbReference type="ARBA" id="ARBA00022692"/>
    </source>
</evidence>
<feature type="transmembrane region" description="Helical" evidence="12">
    <location>
        <begin position="184"/>
        <end position="202"/>
    </location>
</feature>
<evidence type="ECO:0000256" key="2">
    <source>
        <dbReference type="ARBA" id="ARBA00004141"/>
    </source>
</evidence>
<dbReference type="InterPro" id="IPR008915">
    <property type="entry name" value="Peptidase_M50"/>
</dbReference>
<comment type="cofactor">
    <cofactor evidence="1">
        <name>Zn(2+)</name>
        <dbReference type="ChEBI" id="CHEBI:29105"/>
    </cofactor>
</comment>
<evidence type="ECO:0000256" key="6">
    <source>
        <dbReference type="ARBA" id="ARBA00022723"/>
    </source>
</evidence>